<evidence type="ECO:0000313" key="1">
    <source>
        <dbReference type="EMBL" id="KAI3685581.1"/>
    </source>
</evidence>
<proteinExistence type="predicted"/>
<organism evidence="1 2">
    <name type="scientific">Arctium lappa</name>
    <name type="common">Greater burdock</name>
    <name type="synonym">Lappa major</name>
    <dbReference type="NCBI Taxonomy" id="4217"/>
    <lineage>
        <taxon>Eukaryota</taxon>
        <taxon>Viridiplantae</taxon>
        <taxon>Streptophyta</taxon>
        <taxon>Embryophyta</taxon>
        <taxon>Tracheophyta</taxon>
        <taxon>Spermatophyta</taxon>
        <taxon>Magnoliopsida</taxon>
        <taxon>eudicotyledons</taxon>
        <taxon>Gunneridae</taxon>
        <taxon>Pentapetalae</taxon>
        <taxon>asterids</taxon>
        <taxon>campanulids</taxon>
        <taxon>Asterales</taxon>
        <taxon>Asteraceae</taxon>
        <taxon>Carduoideae</taxon>
        <taxon>Cardueae</taxon>
        <taxon>Arctiinae</taxon>
        <taxon>Arctium</taxon>
    </lineage>
</organism>
<protein>
    <submittedName>
        <fullName evidence="1">Uncharacterized protein</fullName>
    </submittedName>
</protein>
<sequence length="181" mass="20872">MQGCSSFDLIASSIIFMFSRRALPHNHQGKHISKNPEEHKRVHITVSMAPDPEDKSLVQDTADNESKGTVDITIWFKNRSRDHPNIMIRADNSVKNEDAEYRHLMLNLVLVLLHCKKDNKVESKATKGATLNELVELNICSSWLFLSLKSLIFFYQEAMIVIPYDIKQKLHSEPLFFHLLK</sequence>
<dbReference type="Proteomes" id="UP001055879">
    <property type="component" value="Linkage Group LG12"/>
</dbReference>
<evidence type="ECO:0000313" key="2">
    <source>
        <dbReference type="Proteomes" id="UP001055879"/>
    </source>
</evidence>
<reference evidence="2" key="1">
    <citation type="journal article" date="2022" name="Mol. Ecol. Resour.">
        <title>The genomes of chicory, endive, great burdock and yacon provide insights into Asteraceae palaeo-polyploidization history and plant inulin production.</title>
        <authorList>
            <person name="Fan W."/>
            <person name="Wang S."/>
            <person name="Wang H."/>
            <person name="Wang A."/>
            <person name="Jiang F."/>
            <person name="Liu H."/>
            <person name="Zhao H."/>
            <person name="Xu D."/>
            <person name="Zhang Y."/>
        </authorList>
    </citation>
    <scope>NUCLEOTIDE SEQUENCE [LARGE SCALE GENOMIC DNA]</scope>
    <source>
        <strain evidence="2">cv. Niubang</strain>
    </source>
</reference>
<reference evidence="1 2" key="2">
    <citation type="journal article" date="2022" name="Mol. Ecol. Resour.">
        <title>The genomes of chicory, endive, great burdock and yacon provide insights into Asteraceae paleo-polyploidization history and plant inulin production.</title>
        <authorList>
            <person name="Fan W."/>
            <person name="Wang S."/>
            <person name="Wang H."/>
            <person name="Wang A."/>
            <person name="Jiang F."/>
            <person name="Liu H."/>
            <person name="Zhao H."/>
            <person name="Xu D."/>
            <person name="Zhang Y."/>
        </authorList>
    </citation>
    <scope>NUCLEOTIDE SEQUENCE [LARGE SCALE GENOMIC DNA]</scope>
    <source>
        <strain evidence="2">cv. Niubang</strain>
    </source>
</reference>
<accession>A0ACB8YJE3</accession>
<dbReference type="EMBL" id="CM042058">
    <property type="protein sequence ID" value="KAI3685581.1"/>
    <property type="molecule type" value="Genomic_DNA"/>
</dbReference>
<gene>
    <name evidence="1" type="ORF">L6452_34829</name>
</gene>
<keyword evidence="2" id="KW-1185">Reference proteome</keyword>
<comment type="caution">
    <text evidence="1">The sequence shown here is derived from an EMBL/GenBank/DDBJ whole genome shotgun (WGS) entry which is preliminary data.</text>
</comment>
<name>A0ACB8YJE3_ARCLA</name>